<name>A0A9Q3CPK6_9BASI</name>
<proteinExistence type="predicted"/>
<keyword evidence="2" id="KW-1185">Reference proteome</keyword>
<gene>
    <name evidence="1" type="ORF">O181_027789</name>
</gene>
<reference evidence="1" key="1">
    <citation type="submission" date="2021-03" db="EMBL/GenBank/DDBJ databases">
        <title>Draft genome sequence of rust myrtle Austropuccinia psidii MF-1, a brazilian biotype.</title>
        <authorList>
            <person name="Quecine M.C."/>
            <person name="Pachon D.M.R."/>
            <person name="Bonatelli M.L."/>
            <person name="Correr F.H."/>
            <person name="Franceschini L.M."/>
            <person name="Leite T.F."/>
            <person name="Margarido G.R.A."/>
            <person name="Almeida C.A."/>
            <person name="Ferrarezi J.A."/>
            <person name="Labate C.A."/>
        </authorList>
    </citation>
    <scope>NUCLEOTIDE SEQUENCE</scope>
    <source>
        <strain evidence="1">MF-1</strain>
    </source>
</reference>
<evidence type="ECO:0000313" key="1">
    <source>
        <dbReference type="EMBL" id="MBW0488074.1"/>
    </source>
</evidence>
<evidence type="ECO:0000313" key="2">
    <source>
        <dbReference type="Proteomes" id="UP000765509"/>
    </source>
</evidence>
<sequence>MHLFSPEIQWCHYQMVISTFHQVIKPSHPPEDSSRLKDKCQSQVPMTPSRNNWLLSFTVLLQGNTGSSFSRDIKEALSKQFAKGQCCINPPWQPH</sequence>
<accession>A0A9Q3CPK6</accession>
<comment type="caution">
    <text evidence="1">The sequence shown here is derived from an EMBL/GenBank/DDBJ whole genome shotgun (WGS) entry which is preliminary data.</text>
</comment>
<dbReference type="EMBL" id="AVOT02009424">
    <property type="protein sequence ID" value="MBW0488074.1"/>
    <property type="molecule type" value="Genomic_DNA"/>
</dbReference>
<dbReference type="Proteomes" id="UP000765509">
    <property type="component" value="Unassembled WGS sequence"/>
</dbReference>
<protein>
    <submittedName>
        <fullName evidence="1">Uncharacterized protein</fullName>
    </submittedName>
</protein>
<organism evidence="1 2">
    <name type="scientific">Austropuccinia psidii MF-1</name>
    <dbReference type="NCBI Taxonomy" id="1389203"/>
    <lineage>
        <taxon>Eukaryota</taxon>
        <taxon>Fungi</taxon>
        <taxon>Dikarya</taxon>
        <taxon>Basidiomycota</taxon>
        <taxon>Pucciniomycotina</taxon>
        <taxon>Pucciniomycetes</taxon>
        <taxon>Pucciniales</taxon>
        <taxon>Sphaerophragmiaceae</taxon>
        <taxon>Austropuccinia</taxon>
    </lineage>
</organism>
<dbReference type="AlphaFoldDB" id="A0A9Q3CPK6"/>